<reference evidence="2" key="2">
    <citation type="journal article" date="2015" name="Fish Shellfish Immunol.">
        <title>Early steps in the European eel (Anguilla anguilla)-Vibrio vulnificus interaction in the gills: Role of the RtxA13 toxin.</title>
        <authorList>
            <person name="Callol A."/>
            <person name="Pajuelo D."/>
            <person name="Ebbesson L."/>
            <person name="Teles M."/>
            <person name="MacKenzie S."/>
            <person name="Amaro C."/>
        </authorList>
    </citation>
    <scope>NUCLEOTIDE SEQUENCE</scope>
</reference>
<evidence type="ECO:0000313" key="2">
    <source>
        <dbReference type="EMBL" id="JAH89803.1"/>
    </source>
</evidence>
<dbReference type="AlphaFoldDB" id="A0A0E9WK11"/>
<evidence type="ECO:0000256" key="1">
    <source>
        <dbReference type="SAM" id="Phobius"/>
    </source>
</evidence>
<name>A0A0E9WK11_ANGAN</name>
<keyword evidence="1" id="KW-0812">Transmembrane</keyword>
<accession>A0A0E9WK11</accession>
<keyword evidence="1" id="KW-1133">Transmembrane helix</keyword>
<dbReference type="EMBL" id="GBXM01018774">
    <property type="protein sequence ID" value="JAH89803.1"/>
    <property type="molecule type" value="Transcribed_RNA"/>
</dbReference>
<feature type="transmembrane region" description="Helical" evidence="1">
    <location>
        <begin position="37"/>
        <end position="56"/>
    </location>
</feature>
<protein>
    <submittedName>
        <fullName evidence="2">Uncharacterized protein</fullName>
    </submittedName>
</protein>
<sequence>MKVLNRNEHPLPNQKLQADVFDAGLAQTAPPDRTKQLLSVLYLSFYGLFASGPAVLK</sequence>
<reference evidence="2" key="1">
    <citation type="submission" date="2014-11" db="EMBL/GenBank/DDBJ databases">
        <authorList>
            <person name="Amaro Gonzalez C."/>
        </authorList>
    </citation>
    <scope>NUCLEOTIDE SEQUENCE</scope>
</reference>
<keyword evidence="1" id="KW-0472">Membrane</keyword>
<proteinExistence type="predicted"/>
<organism evidence="2">
    <name type="scientific">Anguilla anguilla</name>
    <name type="common">European freshwater eel</name>
    <name type="synonym">Muraena anguilla</name>
    <dbReference type="NCBI Taxonomy" id="7936"/>
    <lineage>
        <taxon>Eukaryota</taxon>
        <taxon>Metazoa</taxon>
        <taxon>Chordata</taxon>
        <taxon>Craniata</taxon>
        <taxon>Vertebrata</taxon>
        <taxon>Euteleostomi</taxon>
        <taxon>Actinopterygii</taxon>
        <taxon>Neopterygii</taxon>
        <taxon>Teleostei</taxon>
        <taxon>Anguilliformes</taxon>
        <taxon>Anguillidae</taxon>
        <taxon>Anguilla</taxon>
    </lineage>
</organism>